<dbReference type="PANTHER" id="PTHR34501">
    <property type="entry name" value="PROTEIN YDDL-RELATED"/>
    <property type="match status" value="1"/>
</dbReference>
<dbReference type="AlphaFoldDB" id="A0A4U0PY80"/>
<dbReference type="CDD" id="cd00342">
    <property type="entry name" value="gram_neg_porins"/>
    <property type="match status" value="1"/>
</dbReference>
<evidence type="ECO:0000256" key="5">
    <source>
        <dbReference type="ARBA" id="ARBA00022692"/>
    </source>
</evidence>
<dbReference type="OrthoDB" id="8576858at2"/>
<keyword evidence="12" id="KW-1133">Transmembrane helix</keyword>
<dbReference type="GO" id="GO:0006811">
    <property type="term" value="P:monoatomic ion transport"/>
    <property type="evidence" value="ECO:0007669"/>
    <property type="project" value="UniProtKB-KW"/>
</dbReference>
<accession>A0A4U0PY80</accession>
<keyword evidence="7" id="KW-0406">Ion transport</keyword>
<evidence type="ECO:0000256" key="11">
    <source>
        <dbReference type="SAM" id="MobiDB-lite"/>
    </source>
</evidence>
<evidence type="ECO:0000256" key="4">
    <source>
        <dbReference type="ARBA" id="ARBA00022452"/>
    </source>
</evidence>
<dbReference type="PRINTS" id="PR00184">
    <property type="entry name" value="NEISSPPORIN"/>
</dbReference>
<protein>
    <submittedName>
        <fullName evidence="14">Porin</fullName>
    </submittedName>
</protein>
<evidence type="ECO:0000256" key="7">
    <source>
        <dbReference type="ARBA" id="ARBA00023065"/>
    </source>
</evidence>
<comment type="subunit">
    <text evidence="2">Homotrimer.</text>
</comment>
<feature type="transmembrane region" description="Helical" evidence="12">
    <location>
        <begin position="51"/>
        <end position="71"/>
    </location>
</feature>
<evidence type="ECO:0000256" key="8">
    <source>
        <dbReference type="ARBA" id="ARBA00023114"/>
    </source>
</evidence>
<keyword evidence="15" id="KW-1185">Reference proteome</keyword>
<dbReference type="SUPFAM" id="SSF56935">
    <property type="entry name" value="Porins"/>
    <property type="match status" value="1"/>
</dbReference>
<evidence type="ECO:0000256" key="1">
    <source>
        <dbReference type="ARBA" id="ARBA00004571"/>
    </source>
</evidence>
<evidence type="ECO:0000256" key="6">
    <source>
        <dbReference type="ARBA" id="ARBA00022729"/>
    </source>
</evidence>
<comment type="caution">
    <text evidence="14">The sequence shown here is derived from an EMBL/GenBank/DDBJ whole genome shotgun (WGS) entry which is preliminary data.</text>
</comment>
<evidence type="ECO:0000259" key="13">
    <source>
        <dbReference type="Pfam" id="PF13609"/>
    </source>
</evidence>
<keyword evidence="9 12" id="KW-0472">Membrane</keyword>
<dbReference type="Pfam" id="PF13609">
    <property type="entry name" value="Porin_4"/>
    <property type="match status" value="1"/>
</dbReference>
<keyword evidence="4" id="KW-1134">Transmembrane beta strand</keyword>
<organism evidence="14 15">
    <name type="scientific">Chitiniphilus eburneus</name>
    <dbReference type="NCBI Taxonomy" id="2571148"/>
    <lineage>
        <taxon>Bacteria</taxon>
        <taxon>Pseudomonadati</taxon>
        <taxon>Pseudomonadota</taxon>
        <taxon>Betaproteobacteria</taxon>
        <taxon>Neisseriales</taxon>
        <taxon>Chitinibacteraceae</taxon>
        <taxon>Chitiniphilus</taxon>
    </lineage>
</organism>
<feature type="compositionally biased region" description="Basic residues" evidence="11">
    <location>
        <begin position="1"/>
        <end position="21"/>
    </location>
</feature>
<evidence type="ECO:0000313" key="14">
    <source>
        <dbReference type="EMBL" id="TJZ73220.1"/>
    </source>
</evidence>
<dbReference type="EMBL" id="SUMF01000011">
    <property type="protein sequence ID" value="TJZ73220.1"/>
    <property type="molecule type" value="Genomic_DNA"/>
</dbReference>
<dbReference type="PANTHER" id="PTHR34501:SF9">
    <property type="entry name" value="MAJOR OUTER MEMBRANE PROTEIN P.IA"/>
    <property type="match status" value="1"/>
</dbReference>
<evidence type="ECO:0000256" key="10">
    <source>
        <dbReference type="ARBA" id="ARBA00023237"/>
    </source>
</evidence>
<feature type="domain" description="Porin" evidence="13">
    <location>
        <begin position="58"/>
        <end position="391"/>
    </location>
</feature>
<evidence type="ECO:0000256" key="12">
    <source>
        <dbReference type="SAM" id="Phobius"/>
    </source>
</evidence>
<reference evidence="14 15" key="1">
    <citation type="submission" date="2019-04" db="EMBL/GenBank/DDBJ databases">
        <title>Chitiniphilus eburnea sp. nov., a novel chitinolytic bacterium isolated from aquaculture sludge.</title>
        <authorList>
            <person name="Sheng M."/>
        </authorList>
    </citation>
    <scope>NUCLEOTIDE SEQUENCE [LARGE SCALE GENOMIC DNA]</scope>
    <source>
        <strain evidence="14 15">HX-2-15</strain>
    </source>
</reference>
<gene>
    <name evidence="14" type="ORF">FAZ21_11430</name>
</gene>
<evidence type="ECO:0000256" key="2">
    <source>
        <dbReference type="ARBA" id="ARBA00011233"/>
    </source>
</evidence>
<comment type="subcellular location">
    <subcellularLocation>
        <location evidence="1">Cell outer membrane</location>
        <topology evidence="1">Multi-pass membrane protein</topology>
    </subcellularLocation>
</comment>
<evidence type="ECO:0000256" key="9">
    <source>
        <dbReference type="ARBA" id="ARBA00023136"/>
    </source>
</evidence>
<keyword evidence="5 12" id="KW-0812">Transmembrane</keyword>
<evidence type="ECO:0000313" key="15">
    <source>
        <dbReference type="Proteomes" id="UP000310016"/>
    </source>
</evidence>
<evidence type="ECO:0000256" key="3">
    <source>
        <dbReference type="ARBA" id="ARBA00022448"/>
    </source>
</evidence>
<feature type="region of interest" description="Disordered" evidence="11">
    <location>
        <begin position="1"/>
        <end position="27"/>
    </location>
</feature>
<dbReference type="InterPro" id="IPR002299">
    <property type="entry name" value="Porin_Neis"/>
</dbReference>
<dbReference type="GO" id="GO:0046930">
    <property type="term" value="C:pore complex"/>
    <property type="evidence" value="ECO:0007669"/>
    <property type="project" value="UniProtKB-KW"/>
</dbReference>
<keyword evidence="8" id="KW-0626">Porin</keyword>
<dbReference type="InterPro" id="IPR023614">
    <property type="entry name" value="Porin_dom_sf"/>
</dbReference>
<dbReference type="InterPro" id="IPR050298">
    <property type="entry name" value="Gram-neg_bact_OMP"/>
</dbReference>
<proteinExistence type="predicted"/>
<dbReference type="Gene3D" id="2.40.160.10">
    <property type="entry name" value="Porin"/>
    <property type="match status" value="1"/>
</dbReference>
<dbReference type="GO" id="GO:0009279">
    <property type="term" value="C:cell outer membrane"/>
    <property type="evidence" value="ECO:0007669"/>
    <property type="project" value="UniProtKB-SubCell"/>
</dbReference>
<dbReference type="GO" id="GO:0015288">
    <property type="term" value="F:porin activity"/>
    <property type="evidence" value="ECO:0007669"/>
    <property type="project" value="UniProtKB-KW"/>
</dbReference>
<keyword evidence="3" id="KW-0813">Transport</keyword>
<keyword evidence="6" id="KW-0732">Signal</keyword>
<dbReference type="Proteomes" id="UP000310016">
    <property type="component" value="Unassembled WGS sequence"/>
</dbReference>
<sequence length="428" mass="46894">MISPRLRKRALFSPQLRKHPPPVKTTQDVALPCCRSPTIRARLSHQGTTPMIKRIVIAAAVSACFAAPAFADVTIGGSAEMDLFYRTNQSDGRAADGTLQDAGGRFLEEIAIVVNVSGNDKLDSGATLEWKLAQKVATDYRYDSWGQREAWIGYKGDFGSVRFGNQFSNFYLMQDWPYGWKGQGNLWADAGAHYVQYSRGISYFSPDFNGFNFAAQYDLGTGDGDAQAYEVTANYSVGGLSINGGISHGDGYSAGSEAVNFGRNGAWGVGGNYNVADEQPEATAYMIGARYVFGDFNITGAYRHHEWKNVTWGGWGVAPASVAGGKSENDQFLIRGGYNFGKHALNLGYQLWTEMEVDGNDIDDSDVQQVSFEWDYSLSKNSVAFLQVRYNMMGDNAGVVFPGAYQIDGWNGIDDNNMRILVGTWTGF</sequence>
<dbReference type="InterPro" id="IPR033900">
    <property type="entry name" value="Gram_neg_porin_domain"/>
</dbReference>
<name>A0A4U0PY80_9NEIS</name>
<keyword evidence="10" id="KW-0998">Cell outer membrane</keyword>